<organism evidence="2 3">
    <name type="scientific">Streptomyces capillispiralis</name>
    <dbReference type="NCBI Taxonomy" id="68182"/>
    <lineage>
        <taxon>Bacteria</taxon>
        <taxon>Bacillati</taxon>
        <taxon>Actinomycetota</taxon>
        <taxon>Actinomycetes</taxon>
        <taxon>Kitasatosporales</taxon>
        <taxon>Streptomycetaceae</taxon>
        <taxon>Streptomyces</taxon>
    </lineage>
</organism>
<accession>A0A561TGL1</accession>
<name>A0A561TGL1_9ACTN</name>
<feature type="region of interest" description="Disordered" evidence="1">
    <location>
        <begin position="1"/>
        <end position="21"/>
    </location>
</feature>
<protein>
    <submittedName>
        <fullName evidence="2">Uncharacterized protein</fullName>
    </submittedName>
</protein>
<dbReference type="EMBL" id="VIWV01000001">
    <property type="protein sequence ID" value="TWF86263.1"/>
    <property type="molecule type" value="Genomic_DNA"/>
</dbReference>
<dbReference type="Proteomes" id="UP000316603">
    <property type="component" value="Unassembled WGS sequence"/>
</dbReference>
<dbReference type="AlphaFoldDB" id="A0A561TGL1"/>
<proteinExistence type="predicted"/>
<gene>
    <name evidence="2" type="ORF">FHX78_113227</name>
</gene>
<evidence type="ECO:0000313" key="3">
    <source>
        <dbReference type="Proteomes" id="UP000316603"/>
    </source>
</evidence>
<evidence type="ECO:0000256" key="1">
    <source>
        <dbReference type="SAM" id="MobiDB-lite"/>
    </source>
</evidence>
<evidence type="ECO:0000313" key="2">
    <source>
        <dbReference type="EMBL" id="TWF86263.1"/>
    </source>
</evidence>
<reference evidence="2 3" key="1">
    <citation type="submission" date="2019-06" db="EMBL/GenBank/DDBJ databases">
        <title>Sequencing the genomes of 1000 actinobacteria strains.</title>
        <authorList>
            <person name="Klenk H.-P."/>
        </authorList>
    </citation>
    <scope>NUCLEOTIDE SEQUENCE [LARGE SCALE GENOMIC DNA]</scope>
    <source>
        <strain evidence="2 3">DSM 41695</strain>
    </source>
</reference>
<sequence>MRGRNRLCNTPPPGAGQETGGVAEYRRGGYFRLISAQAASYFAVQMSDTS</sequence>
<comment type="caution">
    <text evidence="2">The sequence shown here is derived from an EMBL/GenBank/DDBJ whole genome shotgun (WGS) entry which is preliminary data.</text>
</comment>
<keyword evidence="3" id="KW-1185">Reference proteome</keyword>